<proteinExistence type="predicted"/>
<accession>A0A7S4UWP9</accession>
<sequence>MAAGSSSDPGTLPPAADTYFEGAPGVLAVFDFDAEQIAEYRRRRQRVLRTLCPLSALGSCCPWSSGRGVERDSVEHLALTKEGIFYVKVPTKGSKVEVKVPYDQISMCYLKRPPGRGHCLFCVEETLWRNIILSSEGILVLKGLKHPQALQQALIDTASGRSA</sequence>
<dbReference type="EMBL" id="HBNR01003923">
    <property type="protein sequence ID" value="CAE4563056.1"/>
    <property type="molecule type" value="Transcribed_RNA"/>
</dbReference>
<evidence type="ECO:0000313" key="1">
    <source>
        <dbReference type="EMBL" id="CAE4563056.1"/>
    </source>
</evidence>
<name>A0A7S4UWP9_9DINO</name>
<organism evidence="1">
    <name type="scientific">Alexandrium monilatum</name>
    <dbReference type="NCBI Taxonomy" id="311494"/>
    <lineage>
        <taxon>Eukaryota</taxon>
        <taxon>Sar</taxon>
        <taxon>Alveolata</taxon>
        <taxon>Dinophyceae</taxon>
        <taxon>Gonyaulacales</taxon>
        <taxon>Pyrocystaceae</taxon>
        <taxon>Alexandrium</taxon>
    </lineage>
</organism>
<gene>
    <name evidence="1" type="ORF">AMON00008_LOCUS2675</name>
</gene>
<dbReference type="AlphaFoldDB" id="A0A7S4UWP9"/>
<protein>
    <submittedName>
        <fullName evidence="1">Uncharacterized protein</fullName>
    </submittedName>
</protein>
<reference evidence="1" key="1">
    <citation type="submission" date="2021-01" db="EMBL/GenBank/DDBJ databases">
        <authorList>
            <person name="Corre E."/>
            <person name="Pelletier E."/>
            <person name="Niang G."/>
            <person name="Scheremetjew M."/>
            <person name="Finn R."/>
            <person name="Kale V."/>
            <person name="Holt S."/>
            <person name="Cochrane G."/>
            <person name="Meng A."/>
            <person name="Brown T."/>
            <person name="Cohen L."/>
        </authorList>
    </citation>
    <scope>NUCLEOTIDE SEQUENCE</scope>
    <source>
        <strain evidence="1">CCMP3105</strain>
    </source>
</reference>